<name>A0A6S7BZN2_9BURK</name>
<evidence type="ECO:0000256" key="2">
    <source>
        <dbReference type="SAM" id="Phobius"/>
    </source>
</evidence>
<keyword evidence="4" id="KW-1185">Reference proteome</keyword>
<protein>
    <submittedName>
        <fullName evidence="3">Uncharacterized protein</fullName>
    </submittedName>
</protein>
<proteinExistence type="predicted"/>
<feature type="transmembrane region" description="Helical" evidence="2">
    <location>
        <begin position="24"/>
        <end position="44"/>
    </location>
</feature>
<dbReference type="AlphaFoldDB" id="A0A6S7BZN2"/>
<organism evidence="3 4">
    <name type="scientific">Pararobbsia alpina</name>
    <dbReference type="NCBI Taxonomy" id="621374"/>
    <lineage>
        <taxon>Bacteria</taxon>
        <taxon>Pseudomonadati</taxon>
        <taxon>Pseudomonadota</taxon>
        <taxon>Betaproteobacteria</taxon>
        <taxon>Burkholderiales</taxon>
        <taxon>Burkholderiaceae</taxon>
        <taxon>Pararobbsia</taxon>
    </lineage>
</organism>
<keyword evidence="2" id="KW-1133">Transmembrane helix</keyword>
<accession>A0A6S7BZN2</accession>
<keyword evidence="2" id="KW-0472">Membrane</keyword>
<evidence type="ECO:0000313" key="4">
    <source>
        <dbReference type="Proteomes" id="UP000494115"/>
    </source>
</evidence>
<keyword evidence="2" id="KW-0812">Transmembrane</keyword>
<reference evidence="3 4" key="1">
    <citation type="submission" date="2020-04" db="EMBL/GenBank/DDBJ databases">
        <authorList>
            <person name="De Canck E."/>
        </authorList>
    </citation>
    <scope>NUCLEOTIDE SEQUENCE [LARGE SCALE GENOMIC DNA]</scope>
    <source>
        <strain evidence="3 4">LMG 28138</strain>
    </source>
</reference>
<feature type="compositionally biased region" description="Polar residues" evidence="1">
    <location>
        <begin position="82"/>
        <end position="104"/>
    </location>
</feature>
<gene>
    <name evidence="3" type="ORF">LMG28138_06128</name>
</gene>
<dbReference type="Proteomes" id="UP000494115">
    <property type="component" value="Unassembled WGS sequence"/>
</dbReference>
<sequence length="115" mass="12247">MTVLLMKLTRTASCSDTPPPAQPATLFAMMLLVTLTAYQALRLFGLRCTSVPLMFCKRKPPPLPLSAVLPTIRLPSIVRSGPTPSESCGAQSMSTGEFSQNVPSGGTPWAMMPPP</sequence>
<feature type="region of interest" description="Disordered" evidence="1">
    <location>
        <begin position="80"/>
        <end position="115"/>
    </location>
</feature>
<evidence type="ECO:0000313" key="3">
    <source>
        <dbReference type="EMBL" id="CAB3810019.1"/>
    </source>
</evidence>
<evidence type="ECO:0000256" key="1">
    <source>
        <dbReference type="SAM" id="MobiDB-lite"/>
    </source>
</evidence>
<dbReference type="EMBL" id="CADIKM010000226">
    <property type="protein sequence ID" value="CAB3810019.1"/>
    <property type="molecule type" value="Genomic_DNA"/>
</dbReference>